<name>A0A1Y0ICU8_9GAMM</name>
<evidence type="ECO:0000313" key="1">
    <source>
        <dbReference type="EMBL" id="ARU57203.1"/>
    </source>
</evidence>
<gene>
    <name evidence="1" type="ORF">OLMES_3161</name>
</gene>
<protein>
    <submittedName>
        <fullName evidence="1">Uncharacterized protein</fullName>
    </submittedName>
</protein>
<dbReference type="EMBL" id="CP021425">
    <property type="protein sequence ID" value="ARU57203.1"/>
    <property type="molecule type" value="Genomic_DNA"/>
</dbReference>
<dbReference type="AlphaFoldDB" id="A0A1Y0ICU8"/>
<reference evidence="1 2" key="1">
    <citation type="submission" date="2017-05" db="EMBL/GenBank/DDBJ databases">
        <title>Genomic insights into alkan degradation activity of Oleiphilus messinensis.</title>
        <authorList>
            <person name="Kozyavkin S.A."/>
            <person name="Slesarev A.I."/>
            <person name="Golyshin P.N."/>
            <person name="Korzhenkov A."/>
            <person name="Golyshina O.N."/>
            <person name="Toshchakov S.V."/>
        </authorList>
    </citation>
    <scope>NUCLEOTIDE SEQUENCE [LARGE SCALE GENOMIC DNA]</scope>
    <source>
        <strain evidence="1 2">ME102</strain>
    </source>
</reference>
<dbReference type="Proteomes" id="UP000196027">
    <property type="component" value="Chromosome"/>
</dbReference>
<dbReference type="RefSeq" id="WP_087462123.1">
    <property type="nucleotide sequence ID" value="NZ_CP021425.1"/>
</dbReference>
<sequence length="93" mass="10320">MPARFLSTLSPTPEGFIPCQPQKKDLLTGVVLILTQDTERLIQSVERGEERIAGVFVSPGDRFTTTKRGAMLWLATVPSGWISDLQNIFLPFS</sequence>
<dbReference type="KEGG" id="ome:OLMES_3161"/>
<organism evidence="1 2">
    <name type="scientific">Oleiphilus messinensis</name>
    <dbReference type="NCBI Taxonomy" id="141451"/>
    <lineage>
        <taxon>Bacteria</taxon>
        <taxon>Pseudomonadati</taxon>
        <taxon>Pseudomonadota</taxon>
        <taxon>Gammaproteobacteria</taxon>
        <taxon>Oceanospirillales</taxon>
        <taxon>Oleiphilaceae</taxon>
        <taxon>Oleiphilus</taxon>
    </lineage>
</organism>
<accession>A0A1Y0ICU8</accession>
<keyword evidence="2" id="KW-1185">Reference proteome</keyword>
<proteinExistence type="predicted"/>
<evidence type="ECO:0000313" key="2">
    <source>
        <dbReference type="Proteomes" id="UP000196027"/>
    </source>
</evidence>